<protein>
    <submittedName>
        <fullName evidence="7">Ribosome biogenesis protein brx1</fullName>
    </submittedName>
</protein>
<keyword evidence="4" id="KW-0539">Nucleus</keyword>
<sequence length="319" mass="35613">MSFYKRLTKGSDAGKKDGDAAGASDDMPKKLRQRVLIVPSRGITFSHRHLMNDLAAMMPHSRKEVKFDTKSKLYELNELAELYNCNNVLFFEARKGQDLYMWASKIPNGPTVKFHVQNLHTMDELQFAGNCMKGSRPVLSFDGAFDTEPELRLIKEMFTHIFGVPKGARGSKPFVDHVMGFSVIDGKVWIRNYQVLEVEVGKKKADGDDDDEATAAASAVASDSRDTDVELLEIGPRFTLTPIIIQEGAFGGPIIYENPQFVSPNQVRSELRRTRADHRNERTEQQSSLIAKRDSLGLRTNSGAPKAARGNFDSKALFA</sequence>
<dbReference type="VEuPathDB" id="FungiDB:F503_00458"/>
<dbReference type="PANTHER" id="PTHR13634">
    <property type="entry name" value="RIBOSOME BIOGENESIS PROTEIN BRIX"/>
    <property type="match status" value="1"/>
</dbReference>
<dbReference type="GO" id="GO:0042134">
    <property type="term" value="F:rRNA primary transcript binding"/>
    <property type="evidence" value="ECO:0007669"/>
    <property type="project" value="EnsemblFungi"/>
</dbReference>
<dbReference type="SUPFAM" id="SSF52954">
    <property type="entry name" value="Class II aaRS ABD-related"/>
    <property type="match status" value="1"/>
</dbReference>
<dbReference type="Gene3D" id="3.40.50.10480">
    <property type="entry name" value="Probable brix-domain ribosomal biogenesis protein"/>
    <property type="match status" value="1"/>
</dbReference>
<dbReference type="GO" id="GO:0000027">
    <property type="term" value="P:ribosomal large subunit assembly"/>
    <property type="evidence" value="ECO:0007669"/>
    <property type="project" value="EnsemblFungi"/>
</dbReference>
<keyword evidence="3" id="KW-0690">Ribosome biogenesis</keyword>
<evidence type="ECO:0000256" key="4">
    <source>
        <dbReference type="ARBA" id="ARBA00023242"/>
    </source>
</evidence>
<feature type="region of interest" description="Disordered" evidence="5">
    <location>
        <begin position="1"/>
        <end position="25"/>
    </location>
</feature>
<dbReference type="GO" id="GO:0005730">
    <property type="term" value="C:nucleolus"/>
    <property type="evidence" value="ECO:0007669"/>
    <property type="project" value="UniProtKB-SubCell"/>
</dbReference>
<dbReference type="SMART" id="SM00879">
    <property type="entry name" value="Brix"/>
    <property type="match status" value="1"/>
</dbReference>
<dbReference type="GO" id="GO:0000464">
    <property type="term" value="P:endonucleolytic cleavage in ITS1 upstream of 5.8S rRNA from tricistronic rRNA transcript (SSU-rRNA, 5.8S rRNA, LSU-rRNA)"/>
    <property type="evidence" value="ECO:0007669"/>
    <property type="project" value="EnsemblFungi"/>
</dbReference>
<dbReference type="OMA" id="YRHRHLM"/>
<dbReference type="STRING" id="1262450.S3C766"/>
<evidence type="ECO:0000259" key="6">
    <source>
        <dbReference type="PROSITE" id="PS50833"/>
    </source>
</evidence>
<dbReference type="HOGENOM" id="CLU_048373_2_1_1"/>
<evidence type="ECO:0000256" key="2">
    <source>
        <dbReference type="ARBA" id="ARBA00006369"/>
    </source>
</evidence>
<dbReference type="eggNOG" id="KOG2971">
    <property type="taxonomic scope" value="Eukaryota"/>
</dbReference>
<dbReference type="GO" id="GO:0030687">
    <property type="term" value="C:preribosome, large subunit precursor"/>
    <property type="evidence" value="ECO:0007669"/>
    <property type="project" value="EnsemblFungi"/>
</dbReference>
<evidence type="ECO:0000256" key="5">
    <source>
        <dbReference type="SAM" id="MobiDB-lite"/>
    </source>
</evidence>
<organism evidence="7 8">
    <name type="scientific">Ophiostoma piceae (strain UAMH 11346)</name>
    <name type="common">Sap stain fungus</name>
    <dbReference type="NCBI Taxonomy" id="1262450"/>
    <lineage>
        <taxon>Eukaryota</taxon>
        <taxon>Fungi</taxon>
        <taxon>Dikarya</taxon>
        <taxon>Ascomycota</taxon>
        <taxon>Pezizomycotina</taxon>
        <taxon>Sordariomycetes</taxon>
        <taxon>Sordariomycetidae</taxon>
        <taxon>Ophiostomatales</taxon>
        <taxon>Ophiostomataceae</taxon>
        <taxon>Ophiostoma</taxon>
    </lineage>
</organism>
<dbReference type="Pfam" id="PF04427">
    <property type="entry name" value="Brix"/>
    <property type="match status" value="1"/>
</dbReference>
<dbReference type="GO" id="GO:0000465">
    <property type="term" value="P:exonucleolytic trimming to generate mature 5'-end of 5.8S rRNA from tricistronic rRNA transcript (SSU-rRNA, 5.8S rRNA, LSU-rRNA)"/>
    <property type="evidence" value="ECO:0007669"/>
    <property type="project" value="EnsemblFungi"/>
</dbReference>
<keyword evidence="8" id="KW-1185">Reference proteome</keyword>
<dbReference type="PANTHER" id="PTHR13634:SF0">
    <property type="entry name" value="RIBOSOME BIOGENESIS PROTEIN BRX1 HOMOLOG"/>
    <property type="match status" value="1"/>
</dbReference>
<evidence type="ECO:0000256" key="1">
    <source>
        <dbReference type="ARBA" id="ARBA00004604"/>
    </source>
</evidence>
<dbReference type="OrthoDB" id="1638493at2759"/>
<gene>
    <name evidence="7" type="ORF">F503_00458</name>
</gene>
<dbReference type="Proteomes" id="UP000016923">
    <property type="component" value="Unassembled WGS sequence"/>
</dbReference>
<dbReference type="FunFam" id="3.40.50.10480:FF:000009">
    <property type="entry name" value="Ribosome biogenesis protein, putative"/>
    <property type="match status" value="1"/>
</dbReference>
<dbReference type="GO" id="GO:0008097">
    <property type="term" value="F:5S rRNA binding"/>
    <property type="evidence" value="ECO:0007669"/>
    <property type="project" value="EnsemblFungi"/>
</dbReference>
<dbReference type="EMBL" id="KE148150">
    <property type="protein sequence ID" value="EPE07736.1"/>
    <property type="molecule type" value="Genomic_DNA"/>
</dbReference>
<name>S3C766_OPHP1</name>
<dbReference type="InterPro" id="IPR007109">
    <property type="entry name" value="Brix"/>
</dbReference>
<dbReference type="AlphaFoldDB" id="S3C766"/>
<reference evidence="7 8" key="1">
    <citation type="journal article" date="2013" name="BMC Genomics">
        <title>The genome and transcriptome of the pine saprophyte Ophiostoma piceae, and a comparison with the bark beetle-associated pine pathogen Grosmannia clavigera.</title>
        <authorList>
            <person name="Haridas S."/>
            <person name="Wang Y."/>
            <person name="Lim L."/>
            <person name="Massoumi Alamouti S."/>
            <person name="Jackman S."/>
            <person name="Docking R."/>
            <person name="Robertson G."/>
            <person name="Birol I."/>
            <person name="Bohlmann J."/>
            <person name="Breuil C."/>
        </authorList>
    </citation>
    <scope>NUCLEOTIDE SEQUENCE [LARGE SCALE GENOMIC DNA]</scope>
    <source>
        <strain evidence="7 8">UAMH 11346</strain>
    </source>
</reference>
<feature type="domain" description="Brix" evidence="6">
    <location>
        <begin position="33"/>
        <end position="251"/>
    </location>
</feature>
<accession>S3C766</accession>
<comment type="subcellular location">
    <subcellularLocation>
        <location evidence="1">Nucleus</location>
        <location evidence="1">Nucleolus</location>
    </subcellularLocation>
</comment>
<evidence type="ECO:0000313" key="8">
    <source>
        <dbReference type="Proteomes" id="UP000016923"/>
    </source>
</evidence>
<evidence type="ECO:0000256" key="3">
    <source>
        <dbReference type="ARBA" id="ARBA00022517"/>
    </source>
</evidence>
<proteinExistence type="inferred from homology"/>
<comment type="similarity">
    <text evidence="2">Belongs to the BRX1 family.</text>
</comment>
<dbReference type="InterPro" id="IPR026532">
    <property type="entry name" value="BRX1"/>
</dbReference>
<evidence type="ECO:0000313" key="7">
    <source>
        <dbReference type="EMBL" id="EPE07736.1"/>
    </source>
</evidence>
<feature type="region of interest" description="Disordered" evidence="5">
    <location>
        <begin position="293"/>
        <end position="319"/>
    </location>
</feature>
<dbReference type="PROSITE" id="PS50833">
    <property type="entry name" value="BRIX"/>
    <property type="match status" value="1"/>
</dbReference>